<evidence type="ECO:0000256" key="1">
    <source>
        <dbReference type="SAM" id="MobiDB-lite"/>
    </source>
</evidence>
<keyword evidence="3" id="KW-1185">Reference proteome</keyword>
<dbReference type="EMBL" id="UXUI01013506">
    <property type="protein sequence ID" value="VDD97369.1"/>
    <property type="molecule type" value="Genomic_DNA"/>
</dbReference>
<evidence type="ECO:0000313" key="4">
    <source>
        <dbReference type="WBParaSite" id="EVEC_0001295301-mRNA-1"/>
    </source>
</evidence>
<dbReference type="AlphaFoldDB" id="A0A0N4VPM4"/>
<reference evidence="2 3" key="2">
    <citation type="submission" date="2018-10" db="EMBL/GenBank/DDBJ databases">
        <authorList>
            <consortium name="Pathogen Informatics"/>
        </authorList>
    </citation>
    <scope>NUCLEOTIDE SEQUENCE [LARGE SCALE GENOMIC DNA]</scope>
</reference>
<accession>A0A0N4VPM4</accession>
<dbReference type="Proteomes" id="UP000274131">
    <property type="component" value="Unassembled WGS sequence"/>
</dbReference>
<evidence type="ECO:0000313" key="2">
    <source>
        <dbReference type="EMBL" id="VDD97369.1"/>
    </source>
</evidence>
<protein>
    <submittedName>
        <fullName evidence="4">Protein kinase domain-containing protein</fullName>
    </submittedName>
</protein>
<evidence type="ECO:0000313" key="3">
    <source>
        <dbReference type="Proteomes" id="UP000274131"/>
    </source>
</evidence>
<sequence length="171" mass="19339">MRRSCTLFLSPLHLETISPLVATVPYVFLVVDWRLFALSAVEKEENDDQLSHSSSRATTVIHTEYCDSTRLSTPVLDSTITRNPSDIDQALVKDFQGLDCSRSFFRDLAEGLRAIDSDSDSRSNLSSPSDDDNVENRRVVKKINMAELRRYQCEVFGDGTYESVSRGYVFI</sequence>
<gene>
    <name evidence="2" type="ORF">EVEC_LOCUS12120</name>
</gene>
<name>A0A0N4VPM4_ENTVE</name>
<reference evidence="4" key="1">
    <citation type="submission" date="2017-02" db="UniProtKB">
        <authorList>
            <consortium name="WormBaseParasite"/>
        </authorList>
    </citation>
    <scope>IDENTIFICATION</scope>
</reference>
<dbReference type="WBParaSite" id="EVEC_0001295301-mRNA-1">
    <property type="protein sequence ID" value="EVEC_0001295301-mRNA-1"/>
    <property type="gene ID" value="EVEC_0001295301"/>
</dbReference>
<proteinExistence type="predicted"/>
<feature type="region of interest" description="Disordered" evidence="1">
    <location>
        <begin position="117"/>
        <end position="136"/>
    </location>
</feature>
<organism evidence="4">
    <name type="scientific">Enterobius vermicularis</name>
    <name type="common">Human pinworm</name>
    <dbReference type="NCBI Taxonomy" id="51028"/>
    <lineage>
        <taxon>Eukaryota</taxon>
        <taxon>Metazoa</taxon>
        <taxon>Ecdysozoa</taxon>
        <taxon>Nematoda</taxon>
        <taxon>Chromadorea</taxon>
        <taxon>Rhabditida</taxon>
        <taxon>Spirurina</taxon>
        <taxon>Oxyuridomorpha</taxon>
        <taxon>Oxyuroidea</taxon>
        <taxon>Oxyuridae</taxon>
        <taxon>Enterobius</taxon>
    </lineage>
</organism>